<keyword evidence="3" id="KW-0677">Repeat</keyword>
<evidence type="ECO:0000256" key="3">
    <source>
        <dbReference type="ARBA" id="ARBA00022737"/>
    </source>
</evidence>
<protein>
    <submittedName>
        <fullName evidence="7">Nesprin-2-like</fullName>
    </submittedName>
</protein>
<accession>A0ABM1KZ99</accession>
<evidence type="ECO:0000313" key="7">
    <source>
        <dbReference type="RefSeq" id="XP_015279036.1"/>
    </source>
</evidence>
<keyword evidence="2" id="KW-0597">Phosphoprotein</keyword>
<reference evidence="7" key="1">
    <citation type="submission" date="2025-08" db="UniProtKB">
        <authorList>
            <consortium name="RefSeq"/>
        </authorList>
    </citation>
    <scope>IDENTIFICATION</scope>
</reference>
<sequence>MRLLRMQQEQIKLEAGSNRGVDSPTKAAPDQPADDSEEALSVAFENAETLPSHLRTGLPALETSLSEQEVKLNFEEAQKELEASVLKAMQLLGQKMSSEGEVSKYEEAFSILDAKILGKFLKAAEQWKDLLPAPEKAAVEERSKDVCERWEAVHREIVSYIQLKMEVEKWKLSKIFSKLNKQLNKEKKLLNAGKTKGLIKEHEAIFSESGGLGELNTSLQVLKTLSEKMAAEKSQPKTKMSVVEYERKKENFLRRVSAVYEALASLPTDGHSSKRE</sequence>
<dbReference type="PANTHER" id="PTHR14514:SF4">
    <property type="entry name" value="NESPRIN-2"/>
    <property type="match status" value="1"/>
</dbReference>
<evidence type="ECO:0000256" key="2">
    <source>
        <dbReference type="ARBA" id="ARBA00022553"/>
    </source>
</evidence>
<dbReference type="GeneID" id="107120782"/>
<dbReference type="PANTHER" id="PTHR14514">
    <property type="entry name" value="PKA ANCHORING PROTEIN"/>
    <property type="match status" value="1"/>
</dbReference>
<evidence type="ECO:0000256" key="4">
    <source>
        <dbReference type="ARBA" id="ARBA00023136"/>
    </source>
</evidence>
<keyword evidence="6" id="KW-1185">Reference proteome</keyword>
<name>A0ABM1KZ99_GEKJA</name>
<evidence type="ECO:0000256" key="5">
    <source>
        <dbReference type="SAM" id="MobiDB-lite"/>
    </source>
</evidence>
<evidence type="ECO:0000313" key="6">
    <source>
        <dbReference type="Proteomes" id="UP000694871"/>
    </source>
</evidence>
<comment type="subcellular location">
    <subcellularLocation>
        <location evidence="1">Endomembrane system</location>
    </subcellularLocation>
</comment>
<dbReference type="Proteomes" id="UP000694871">
    <property type="component" value="Unplaced"/>
</dbReference>
<keyword evidence="4" id="KW-0472">Membrane</keyword>
<proteinExistence type="predicted"/>
<evidence type="ECO:0000256" key="1">
    <source>
        <dbReference type="ARBA" id="ARBA00004308"/>
    </source>
</evidence>
<gene>
    <name evidence="7" type="primary">LOC107120782</name>
</gene>
<feature type="region of interest" description="Disordered" evidence="5">
    <location>
        <begin position="1"/>
        <end position="39"/>
    </location>
</feature>
<organism evidence="6 7">
    <name type="scientific">Gekko japonicus</name>
    <name type="common">Schlegel's Japanese gecko</name>
    <dbReference type="NCBI Taxonomy" id="146911"/>
    <lineage>
        <taxon>Eukaryota</taxon>
        <taxon>Metazoa</taxon>
        <taxon>Chordata</taxon>
        <taxon>Craniata</taxon>
        <taxon>Vertebrata</taxon>
        <taxon>Euteleostomi</taxon>
        <taxon>Lepidosauria</taxon>
        <taxon>Squamata</taxon>
        <taxon>Bifurcata</taxon>
        <taxon>Gekkota</taxon>
        <taxon>Gekkonidae</taxon>
        <taxon>Gekkoninae</taxon>
        <taxon>Gekko</taxon>
    </lineage>
</organism>
<dbReference type="RefSeq" id="XP_015279036.1">
    <property type="nucleotide sequence ID" value="XM_015423550.1"/>
</dbReference>